<dbReference type="AlphaFoldDB" id="A0AAU8DM94"/>
<evidence type="ECO:0008006" key="3">
    <source>
        <dbReference type="Google" id="ProtNLM"/>
    </source>
</evidence>
<dbReference type="EMBL" id="CP159218">
    <property type="protein sequence ID" value="XCG62476.1"/>
    <property type="molecule type" value="Genomic_DNA"/>
</dbReference>
<protein>
    <recommendedName>
        <fullName evidence="3">Lipoprotein</fullName>
    </recommendedName>
</protein>
<keyword evidence="1" id="KW-0732">Signal</keyword>
<evidence type="ECO:0000256" key="1">
    <source>
        <dbReference type="SAM" id="SignalP"/>
    </source>
</evidence>
<organism evidence="2">
    <name type="scientific">Nakamurella sp. A5-74</name>
    <dbReference type="NCBI Taxonomy" id="3158264"/>
    <lineage>
        <taxon>Bacteria</taxon>
        <taxon>Bacillati</taxon>
        <taxon>Actinomycetota</taxon>
        <taxon>Actinomycetes</taxon>
        <taxon>Nakamurellales</taxon>
        <taxon>Nakamurellaceae</taxon>
        <taxon>Nakamurella</taxon>
    </lineage>
</organism>
<evidence type="ECO:0000313" key="2">
    <source>
        <dbReference type="EMBL" id="XCG62476.1"/>
    </source>
</evidence>
<reference evidence="2" key="1">
    <citation type="submission" date="2024-05" db="EMBL/GenBank/DDBJ databases">
        <authorList>
            <person name="Cai S.Y."/>
            <person name="Jin L.M."/>
            <person name="Li H.R."/>
        </authorList>
    </citation>
    <scope>NUCLEOTIDE SEQUENCE</scope>
    <source>
        <strain evidence="2">A5-74</strain>
    </source>
</reference>
<proteinExistence type="predicted"/>
<accession>A0AAU8DM94</accession>
<dbReference type="PROSITE" id="PS51257">
    <property type="entry name" value="PROKAR_LIPOPROTEIN"/>
    <property type="match status" value="1"/>
</dbReference>
<feature type="chain" id="PRO_5043459525" description="Lipoprotein" evidence="1">
    <location>
        <begin position="25"/>
        <end position="269"/>
    </location>
</feature>
<sequence>MILSAQRSVVAVTAILLLTAACTAGDPVRPVTGSAAAETKSAPVAVDFQYQAQEVDVAFTARPDGTLSVVQNAIVDAGPGVTGTVAVYVKKKLRIAASEDPDGWYFLAPTVGEVAARDLTAAGDLQQLPAAIIDSNESWQIVAATDRAFAAGRHRIQLTYTLDGLLTTTNGRRTLIAPQGVVGGGWYSSRGTGDIARFTATGGAALSCGDEDRGSAETSCSTSPDGTVFRMSDLDNGSTTFAGANGYFFLPDPPGVTATPVDPQFEARS</sequence>
<name>A0AAU8DM94_9ACTN</name>
<gene>
    <name evidence="2" type="ORF">ABLG96_14615</name>
</gene>
<feature type="signal peptide" evidence="1">
    <location>
        <begin position="1"/>
        <end position="24"/>
    </location>
</feature>
<dbReference type="RefSeq" id="WP_353648091.1">
    <property type="nucleotide sequence ID" value="NZ_CP159218.1"/>
</dbReference>